<reference evidence="2" key="1">
    <citation type="journal article" date="2023" name="Nat. Plants">
        <title>Single-cell RNA sequencing provides a high-resolution roadmap for understanding the multicellular compartmentation of specialized metabolism.</title>
        <authorList>
            <person name="Sun S."/>
            <person name="Shen X."/>
            <person name="Li Y."/>
            <person name="Li Y."/>
            <person name="Wang S."/>
            <person name="Li R."/>
            <person name="Zhang H."/>
            <person name="Shen G."/>
            <person name="Guo B."/>
            <person name="Wei J."/>
            <person name="Xu J."/>
            <person name="St-Pierre B."/>
            <person name="Chen S."/>
            <person name="Sun C."/>
        </authorList>
    </citation>
    <scope>NUCLEOTIDE SEQUENCE [LARGE SCALE GENOMIC DNA]</scope>
</reference>
<dbReference type="Proteomes" id="UP001060085">
    <property type="component" value="Linkage Group LG01"/>
</dbReference>
<sequence length="151" mass="17035">MREGSLQGNLVPYTIALKLYGRVSSSGQALLVVLEASTRRCIQGQARLLNSPYWRSNFGGKLVYKRIMITVIKGESEQRHSPQKHFKRLSPSMEKWDLGRWMDWGEYLLCSAVGLVGDRVQPLCTKVGADFGTLSRAFALLKSIMQLIYPI</sequence>
<gene>
    <name evidence="1" type="ORF">M9H77_04740</name>
</gene>
<organism evidence="1 2">
    <name type="scientific">Catharanthus roseus</name>
    <name type="common">Madagascar periwinkle</name>
    <name type="synonym">Vinca rosea</name>
    <dbReference type="NCBI Taxonomy" id="4058"/>
    <lineage>
        <taxon>Eukaryota</taxon>
        <taxon>Viridiplantae</taxon>
        <taxon>Streptophyta</taxon>
        <taxon>Embryophyta</taxon>
        <taxon>Tracheophyta</taxon>
        <taxon>Spermatophyta</taxon>
        <taxon>Magnoliopsida</taxon>
        <taxon>eudicotyledons</taxon>
        <taxon>Gunneridae</taxon>
        <taxon>Pentapetalae</taxon>
        <taxon>asterids</taxon>
        <taxon>lamiids</taxon>
        <taxon>Gentianales</taxon>
        <taxon>Apocynaceae</taxon>
        <taxon>Rauvolfioideae</taxon>
        <taxon>Vinceae</taxon>
        <taxon>Catharanthinae</taxon>
        <taxon>Catharanthus</taxon>
    </lineage>
</organism>
<evidence type="ECO:0000313" key="2">
    <source>
        <dbReference type="Proteomes" id="UP001060085"/>
    </source>
</evidence>
<evidence type="ECO:0000313" key="1">
    <source>
        <dbReference type="EMBL" id="KAI5683512.1"/>
    </source>
</evidence>
<comment type="caution">
    <text evidence="1">The sequence shown here is derived from an EMBL/GenBank/DDBJ whole genome shotgun (WGS) entry which is preliminary data.</text>
</comment>
<proteinExistence type="predicted"/>
<name>A0ACC0CEW8_CATRO</name>
<keyword evidence="2" id="KW-1185">Reference proteome</keyword>
<accession>A0ACC0CEW8</accession>
<dbReference type="EMBL" id="CM044701">
    <property type="protein sequence ID" value="KAI5683512.1"/>
    <property type="molecule type" value="Genomic_DNA"/>
</dbReference>
<protein>
    <submittedName>
        <fullName evidence="1">Uncharacterized protein</fullName>
    </submittedName>
</protein>